<dbReference type="Proteomes" id="UP000218181">
    <property type="component" value="Unassembled WGS sequence"/>
</dbReference>
<proteinExistence type="predicted"/>
<keyword evidence="1" id="KW-0472">Membrane</keyword>
<dbReference type="AlphaFoldDB" id="A0A2A5RQ30"/>
<dbReference type="STRING" id="1291764.GCA_001311235_00147"/>
<dbReference type="Gene3D" id="3.20.20.190">
    <property type="entry name" value="Phosphatidylinositol (PI) phosphodiesterase"/>
    <property type="match status" value="1"/>
</dbReference>
<protein>
    <recommendedName>
        <fullName evidence="2">GP-PDE domain-containing protein</fullName>
    </recommendedName>
</protein>
<dbReference type="GO" id="GO:0008081">
    <property type="term" value="F:phosphoric diester hydrolase activity"/>
    <property type="evidence" value="ECO:0007669"/>
    <property type="project" value="InterPro"/>
</dbReference>
<dbReference type="PROSITE" id="PS51704">
    <property type="entry name" value="GP_PDE"/>
    <property type="match status" value="1"/>
</dbReference>
<dbReference type="EMBL" id="JXJU01000001">
    <property type="protein sequence ID" value="PCS01531.1"/>
    <property type="molecule type" value="Genomic_DNA"/>
</dbReference>
<name>A0A2A5RQ30_9LACT</name>
<gene>
    <name evidence="3" type="ORF">RT41_GL000295</name>
</gene>
<evidence type="ECO:0000313" key="4">
    <source>
        <dbReference type="Proteomes" id="UP000218181"/>
    </source>
</evidence>
<evidence type="ECO:0000256" key="1">
    <source>
        <dbReference type="SAM" id="Phobius"/>
    </source>
</evidence>
<dbReference type="GO" id="GO:0006629">
    <property type="term" value="P:lipid metabolic process"/>
    <property type="evidence" value="ECO:0007669"/>
    <property type="project" value="InterPro"/>
</dbReference>
<dbReference type="PANTHER" id="PTHR46211">
    <property type="entry name" value="GLYCEROPHOSPHORYL DIESTER PHOSPHODIESTERASE"/>
    <property type="match status" value="1"/>
</dbReference>
<dbReference type="PANTHER" id="PTHR46211:SF8">
    <property type="entry name" value="PHOSPHODIESTERASE"/>
    <property type="match status" value="1"/>
</dbReference>
<feature type="transmembrane region" description="Helical" evidence="1">
    <location>
        <begin position="186"/>
        <end position="207"/>
    </location>
</feature>
<dbReference type="Pfam" id="PF10110">
    <property type="entry name" value="GPDPase_memb"/>
    <property type="match status" value="1"/>
</dbReference>
<feature type="transmembrane region" description="Helical" evidence="1">
    <location>
        <begin position="131"/>
        <end position="150"/>
    </location>
</feature>
<comment type="caution">
    <text evidence="3">The sequence shown here is derived from an EMBL/GenBank/DDBJ whole genome shotgun (WGS) entry which is preliminary data.</text>
</comment>
<dbReference type="Pfam" id="PF03009">
    <property type="entry name" value="GDPD"/>
    <property type="match status" value="1"/>
</dbReference>
<feature type="transmembrane region" description="Helical" evidence="1">
    <location>
        <begin position="45"/>
        <end position="70"/>
    </location>
</feature>
<accession>A0A2A5RQ30</accession>
<dbReference type="SUPFAM" id="SSF51695">
    <property type="entry name" value="PLC-like phosphodiesterases"/>
    <property type="match status" value="1"/>
</dbReference>
<keyword evidence="1" id="KW-1133">Transmembrane helix</keyword>
<organism evidence="3 4">
    <name type="scientific">Lactococcus fujiensis JCM 16395</name>
    <dbReference type="NCBI Taxonomy" id="1291764"/>
    <lineage>
        <taxon>Bacteria</taxon>
        <taxon>Bacillati</taxon>
        <taxon>Bacillota</taxon>
        <taxon>Bacilli</taxon>
        <taxon>Lactobacillales</taxon>
        <taxon>Streptococcaceae</taxon>
        <taxon>Lactococcus</taxon>
    </lineage>
</organism>
<keyword evidence="4" id="KW-1185">Reference proteome</keyword>
<evidence type="ECO:0000259" key="2">
    <source>
        <dbReference type="PROSITE" id="PS51704"/>
    </source>
</evidence>
<keyword evidence="1" id="KW-0812">Transmembrane</keyword>
<feature type="transmembrane region" description="Helical" evidence="1">
    <location>
        <begin position="90"/>
        <end position="111"/>
    </location>
</feature>
<feature type="domain" description="GP-PDE" evidence="2">
    <location>
        <begin position="291"/>
        <end position="519"/>
    </location>
</feature>
<dbReference type="InterPro" id="IPR018476">
    <property type="entry name" value="GlyceroP-diester-Pdiesterase_M"/>
</dbReference>
<reference evidence="3 4" key="1">
    <citation type="submission" date="2014-12" db="EMBL/GenBank/DDBJ databases">
        <title>Draft genome sequences of 10 type strains of Lactococcus.</title>
        <authorList>
            <person name="Sun Z."/>
            <person name="Zhong Z."/>
            <person name="Liu W."/>
            <person name="Zhang W."/>
            <person name="Zhang H."/>
        </authorList>
    </citation>
    <scope>NUCLEOTIDE SEQUENCE [LARGE SCALE GENOMIC DNA]</scope>
    <source>
        <strain evidence="3 4">JCM 16395</strain>
    </source>
</reference>
<feature type="transmembrane region" description="Helical" evidence="1">
    <location>
        <begin position="222"/>
        <end position="244"/>
    </location>
</feature>
<dbReference type="InterPro" id="IPR030395">
    <property type="entry name" value="GP_PDE_dom"/>
</dbReference>
<feature type="transmembrane region" description="Helical" evidence="1">
    <location>
        <begin position="256"/>
        <end position="279"/>
    </location>
</feature>
<sequence>MITLFGFNYFASTLNQILLQYTPEAYKIDTSSVKNLSTFFLDHGLIYILNLFGYFLIFIFFVMILILFELKINEELHWKKFLNAAKRPKLYGFVFGIILLFWPLNELGLRVPIANYITIPQTFLSMISNQYIWGLFWLFYAIVILIAIRLKNILHYLIIDDIKHENLMKKSWQATKNTFLKNFSHLLIIFGKLAGLVLLLTALQSVIDLFNSRGLSVSTTNLFVSILAGALYFTTAEILLLFIADSFGSNANSNKKWAICTQMVLFIATLSVGFSSIFLSGKILHVTNQDYLIIAHMGISKKTDIPNSIASLKKAHGIKTDYVEIDIQKTKDGQYVLSHDANITSIDGKSYKIQNYSWDNLKNISFISNQKKTKLTNFKAYLELANSLNQKILVELKFNQTVSNNELKEFAVKYGKLLAENHAQLQSLNQNSLARIHKYLDNDLGLLSPVNNTINNSKLSQFYSIEYSSLNQNTVNQAISNNKLIYAWTIDSKVDLATTFAYGVQGFITDTPGFTRNYLQQIAKHPHFSNVIRGSLLFKRVDF</sequence>
<dbReference type="InterPro" id="IPR017946">
    <property type="entry name" value="PLC-like_Pdiesterase_TIM-brl"/>
</dbReference>
<evidence type="ECO:0000313" key="3">
    <source>
        <dbReference type="EMBL" id="PCS01531.1"/>
    </source>
</evidence>